<keyword evidence="3 8" id="KW-0418">Kinase</keyword>
<comment type="similarity">
    <text evidence="5">Belongs to the protein kinase superfamily. Ser/Thr protein kinase family. GCN2 subfamily.</text>
</comment>
<evidence type="ECO:0000259" key="7">
    <source>
        <dbReference type="PROSITE" id="PS50011"/>
    </source>
</evidence>
<reference evidence="8 9" key="1">
    <citation type="submission" date="2018-06" db="EMBL/GenBank/DDBJ databases">
        <title>Comparative genomics reveals the genomic features of Rhizophagus irregularis, R. cerebriforme, R. diaphanum and Gigaspora rosea, and their symbiotic lifestyle signature.</title>
        <authorList>
            <person name="Morin E."/>
            <person name="San Clemente H."/>
            <person name="Chen E.C.H."/>
            <person name="De La Providencia I."/>
            <person name="Hainaut M."/>
            <person name="Kuo A."/>
            <person name="Kohler A."/>
            <person name="Murat C."/>
            <person name="Tang N."/>
            <person name="Roy S."/>
            <person name="Loubradou J."/>
            <person name="Henrissat B."/>
            <person name="Grigoriev I.V."/>
            <person name="Corradi N."/>
            <person name="Roux C."/>
            <person name="Martin F.M."/>
        </authorList>
    </citation>
    <scope>NUCLEOTIDE SEQUENCE [LARGE SCALE GENOMIC DNA]</scope>
    <source>
        <strain evidence="8 9">DAOM 227022</strain>
    </source>
</reference>
<proteinExistence type="inferred from homology"/>
<evidence type="ECO:0000313" key="9">
    <source>
        <dbReference type="Proteomes" id="UP000265703"/>
    </source>
</evidence>
<dbReference type="Gene3D" id="1.10.510.10">
    <property type="entry name" value="Transferase(Phosphotransferase) domain 1"/>
    <property type="match status" value="1"/>
</dbReference>
<dbReference type="PANTHER" id="PTHR11042:SF190">
    <property type="entry name" value="MITOSIS INHIBITOR PROTEIN KINASE MIK1"/>
    <property type="match status" value="1"/>
</dbReference>
<dbReference type="GO" id="GO:0005737">
    <property type="term" value="C:cytoplasm"/>
    <property type="evidence" value="ECO:0007669"/>
    <property type="project" value="TreeGrafter"/>
</dbReference>
<dbReference type="Gene3D" id="3.30.200.20">
    <property type="entry name" value="Phosphorylase Kinase, domain 1"/>
    <property type="match status" value="1"/>
</dbReference>
<dbReference type="Proteomes" id="UP000265703">
    <property type="component" value="Unassembled WGS sequence"/>
</dbReference>
<evidence type="ECO:0000313" key="8">
    <source>
        <dbReference type="EMBL" id="RIA89819.1"/>
    </source>
</evidence>
<keyword evidence="2 6" id="KW-0547">Nucleotide-binding</keyword>
<dbReference type="GO" id="GO:0005524">
    <property type="term" value="F:ATP binding"/>
    <property type="evidence" value="ECO:0007669"/>
    <property type="project" value="UniProtKB-UniRule"/>
</dbReference>
<protein>
    <submittedName>
        <fullName evidence="8">Kinase-like domain-containing protein</fullName>
    </submittedName>
</protein>
<dbReference type="EMBL" id="QKYT01000204">
    <property type="protein sequence ID" value="RIA89819.1"/>
    <property type="molecule type" value="Genomic_DNA"/>
</dbReference>
<dbReference type="GO" id="GO:0004672">
    <property type="term" value="F:protein kinase activity"/>
    <property type="evidence" value="ECO:0007669"/>
    <property type="project" value="InterPro"/>
</dbReference>
<dbReference type="OrthoDB" id="5337378at2759"/>
<dbReference type="Pfam" id="PF00069">
    <property type="entry name" value="Pkinase"/>
    <property type="match status" value="1"/>
</dbReference>
<dbReference type="InterPro" id="IPR000719">
    <property type="entry name" value="Prot_kinase_dom"/>
</dbReference>
<dbReference type="InterPro" id="IPR011009">
    <property type="entry name" value="Kinase-like_dom_sf"/>
</dbReference>
<evidence type="ECO:0000256" key="1">
    <source>
        <dbReference type="ARBA" id="ARBA00022679"/>
    </source>
</evidence>
<dbReference type="SMART" id="SM00220">
    <property type="entry name" value="S_TKc"/>
    <property type="match status" value="1"/>
</dbReference>
<evidence type="ECO:0000256" key="2">
    <source>
        <dbReference type="ARBA" id="ARBA00022741"/>
    </source>
</evidence>
<name>A0A397SXS4_9GLOM</name>
<comment type="caution">
    <text evidence="8">The sequence shown here is derived from an EMBL/GenBank/DDBJ whole genome shotgun (WGS) entry which is preliminary data.</text>
</comment>
<dbReference type="PROSITE" id="PS00108">
    <property type="entry name" value="PROTEIN_KINASE_ST"/>
    <property type="match status" value="1"/>
</dbReference>
<organism evidence="8 9">
    <name type="scientific">Glomus cerebriforme</name>
    <dbReference type="NCBI Taxonomy" id="658196"/>
    <lineage>
        <taxon>Eukaryota</taxon>
        <taxon>Fungi</taxon>
        <taxon>Fungi incertae sedis</taxon>
        <taxon>Mucoromycota</taxon>
        <taxon>Glomeromycotina</taxon>
        <taxon>Glomeromycetes</taxon>
        <taxon>Glomerales</taxon>
        <taxon>Glomeraceae</taxon>
        <taxon>Glomus</taxon>
    </lineage>
</organism>
<dbReference type="GO" id="GO:0005634">
    <property type="term" value="C:nucleus"/>
    <property type="evidence" value="ECO:0007669"/>
    <property type="project" value="TreeGrafter"/>
</dbReference>
<dbReference type="PANTHER" id="PTHR11042">
    <property type="entry name" value="EUKARYOTIC TRANSLATION INITIATION FACTOR 2-ALPHA KINASE EIF2-ALPHA KINASE -RELATED"/>
    <property type="match status" value="1"/>
</dbReference>
<evidence type="ECO:0000256" key="4">
    <source>
        <dbReference type="ARBA" id="ARBA00022840"/>
    </source>
</evidence>
<gene>
    <name evidence="8" type="ORF">C1645_738371</name>
</gene>
<feature type="binding site" evidence="6">
    <location>
        <position position="548"/>
    </location>
    <ligand>
        <name>ATP</name>
        <dbReference type="ChEBI" id="CHEBI:30616"/>
    </ligand>
</feature>
<evidence type="ECO:0000256" key="6">
    <source>
        <dbReference type="PROSITE-ProRule" id="PRU10141"/>
    </source>
</evidence>
<dbReference type="InterPro" id="IPR008271">
    <property type="entry name" value="Ser/Thr_kinase_AS"/>
</dbReference>
<accession>A0A397SXS4</accession>
<dbReference type="PROSITE" id="PS00107">
    <property type="entry name" value="PROTEIN_KINASE_ATP"/>
    <property type="match status" value="1"/>
</dbReference>
<keyword evidence="9" id="KW-1185">Reference proteome</keyword>
<dbReference type="PROSITE" id="PS50011">
    <property type="entry name" value="PROTEIN_KINASE_DOM"/>
    <property type="match status" value="1"/>
</dbReference>
<evidence type="ECO:0000256" key="3">
    <source>
        <dbReference type="ARBA" id="ARBA00022777"/>
    </source>
</evidence>
<keyword evidence="1" id="KW-0808">Transferase</keyword>
<dbReference type="InterPro" id="IPR017441">
    <property type="entry name" value="Protein_kinase_ATP_BS"/>
</dbReference>
<keyword evidence="4 6" id="KW-0067">ATP-binding</keyword>
<dbReference type="SUPFAM" id="SSF56112">
    <property type="entry name" value="Protein kinase-like (PK-like)"/>
    <property type="match status" value="1"/>
</dbReference>
<evidence type="ECO:0000256" key="5">
    <source>
        <dbReference type="ARBA" id="ARBA00037982"/>
    </source>
</evidence>
<dbReference type="STRING" id="658196.A0A397SXS4"/>
<sequence>MLNLYVQEGTYKESMNEEPSPQLKLIYTIQGAPYKETVNKTPHKTLNAPFSLIYNHVQDNPHKTLNELPSTPPSKLNFNVQETQNLDTKQANLLIYNMQEDIPYEDVLSEQTPPKLNFSALAIYNDENNTLLFSPSSSLDFGVKSSDNMRKGELTAKNSGSDKRAKILNNLEKEIMSISRISTSNKLKFKTNEKPKAVAIEEVIIPDIDDMTSSNMDQNYKIINNPPLTNRIITESCVTPSNKDIISINNSPCVIVSSPTNSDQVNSSSDSEYWTAPSSPMLQEFINVPRTPINRISTSTDLEYWTAPNSPALSNQLQPPSEKCKIALRSLVNNDQTNDVSLSSAYFDSPTLQRKRSEVAVKRRFNQFAETLYELKNEESPESSPKKCRADFSLSEQFLTKRHLEDLEDDKALTDLSGCKKRRQLNLDRDERNDMIDEFFMSSPTIMKFTSSTIPFKPVENYHDKATGFMNKFTTSFAHLLSKEYFDRTTFEDRQIFIPERLSNEIYFDEEFVNKEKLGEGEFSEVYKCVVKKTGNSCVVKRSKAPFKGPLNRQDRLEEVEIHYKVGKHRNIVELISAWEQRGHLYLQTELCEKGSLAALINERKKSDKIFSEEEIWQIISDIKSAFTHLHEKSIIHLDVKPENILIKQVNYRNIYKLVDFGCATSIPPRKDFDKDGDRRYLSNDALNGIYSPGADWFSFGITVLELTTLRRMEDNGDIYQRLRRGNLTDYKEQLLSYSEKLEKAIVVMLSHNPEERCVDSSFGV</sequence>
<dbReference type="InterPro" id="IPR050339">
    <property type="entry name" value="CC_SR_Kinase"/>
</dbReference>
<feature type="domain" description="Protein kinase" evidence="7">
    <location>
        <begin position="512"/>
        <end position="765"/>
    </location>
</feature>
<dbReference type="AlphaFoldDB" id="A0A397SXS4"/>